<dbReference type="AlphaFoldDB" id="A0ABD1PZS5"/>
<dbReference type="InterPro" id="IPR045279">
    <property type="entry name" value="ARR-like"/>
</dbReference>
<evidence type="ECO:0000313" key="6">
    <source>
        <dbReference type="EMBL" id="KAL2468878.1"/>
    </source>
</evidence>
<dbReference type="PANTHER" id="PTHR43874">
    <property type="entry name" value="TWO-COMPONENT RESPONSE REGULATOR"/>
    <property type="match status" value="1"/>
</dbReference>
<evidence type="ECO:0000313" key="7">
    <source>
        <dbReference type="Proteomes" id="UP001604277"/>
    </source>
</evidence>
<dbReference type="InterPro" id="IPR001789">
    <property type="entry name" value="Sig_transdc_resp-reg_receiver"/>
</dbReference>
<keyword evidence="1" id="KW-0902">Two-component regulatory system</keyword>
<gene>
    <name evidence="6" type="ORF">Fot_50454</name>
</gene>
<keyword evidence="2" id="KW-0805">Transcription regulation</keyword>
<evidence type="ECO:0000256" key="4">
    <source>
        <dbReference type="PROSITE-ProRule" id="PRU00169"/>
    </source>
</evidence>
<dbReference type="GO" id="GO:0000160">
    <property type="term" value="P:phosphorelay signal transduction system"/>
    <property type="evidence" value="ECO:0007669"/>
    <property type="project" value="UniProtKB-KW"/>
</dbReference>
<dbReference type="SMART" id="SM00448">
    <property type="entry name" value="REC"/>
    <property type="match status" value="1"/>
</dbReference>
<name>A0ABD1PZS5_9LAMI</name>
<organism evidence="6 7">
    <name type="scientific">Forsythia ovata</name>
    <dbReference type="NCBI Taxonomy" id="205694"/>
    <lineage>
        <taxon>Eukaryota</taxon>
        <taxon>Viridiplantae</taxon>
        <taxon>Streptophyta</taxon>
        <taxon>Embryophyta</taxon>
        <taxon>Tracheophyta</taxon>
        <taxon>Spermatophyta</taxon>
        <taxon>Magnoliopsida</taxon>
        <taxon>eudicotyledons</taxon>
        <taxon>Gunneridae</taxon>
        <taxon>Pentapetalae</taxon>
        <taxon>asterids</taxon>
        <taxon>lamiids</taxon>
        <taxon>Lamiales</taxon>
        <taxon>Oleaceae</taxon>
        <taxon>Forsythieae</taxon>
        <taxon>Forsythia</taxon>
    </lineage>
</organism>
<dbReference type="PROSITE" id="PS50110">
    <property type="entry name" value="RESPONSE_REGULATORY"/>
    <property type="match status" value="1"/>
</dbReference>
<protein>
    <submittedName>
        <fullName evidence="6">Two-component response regulator-like APRR9</fullName>
    </submittedName>
</protein>
<evidence type="ECO:0000259" key="5">
    <source>
        <dbReference type="PROSITE" id="PS50110"/>
    </source>
</evidence>
<evidence type="ECO:0000256" key="3">
    <source>
        <dbReference type="ARBA" id="ARBA00023163"/>
    </source>
</evidence>
<dbReference type="PANTHER" id="PTHR43874:SF146">
    <property type="entry name" value="TWO-COMPONENT RESPONSE REGULATOR-LIKE APRR9"/>
    <property type="match status" value="1"/>
</dbReference>
<dbReference type="EMBL" id="JBFOLJ010000016">
    <property type="protein sequence ID" value="KAL2468878.1"/>
    <property type="molecule type" value="Genomic_DNA"/>
</dbReference>
<evidence type="ECO:0000256" key="1">
    <source>
        <dbReference type="ARBA" id="ARBA00023012"/>
    </source>
</evidence>
<comment type="caution">
    <text evidence="6">The sequence shown here is derived from an EMBL/GenBank/DDBJ whole genome shotgun (WGS) entry which is preliminary data.</text>
</comment>
<feature type="domain" description="Response regulatory" evidence="5">
    <location>
        <begin position="27"/>
        <end position="145"/>
    </location>
</feature>
<proteinExistence type="predicted"/>
<dbReference type="Gene3D" id="3.40.50.2300">
    <property type="match status" value="1"/>
</dbReference>
<accession>A0ABD1PZS5</accession>
<dbReference type="Proteomes" id="UP001604277">
    <property type="component" value="Unassembled WGS sequence"/>
</dbReference>
<dbReference type="Pfam" id="PF00072">
    <property type="entry name" value="Response_reg"/>
    <property type="match status" value="1"/>
</dbReference>
<comment type="caution">
    <text evidence="4">Lacks conserved residue(s) required for the propagation of feature annotation.</text>
</comment>
<keyword evidence="7" id="KW-1185">Reference proteome</keyword>
<evidence type="ECO:0000256" key="2">
    <source>
        <dbReference type="ARBA" id="ARBA00023015"/>
    </source>
</evidence>
<reference evidence="7" key="1">
    <citation type="submission" date="2024-07" db="EMBL/GenBank/DDBJ databases">
        <title>Two chromosome-level genome assemblies of Korean endemic species Abeliophyllum distichum and Forsythia ovata (Oleaceae).</title>
        <authorList>
            <person name="Jang H."/>
        </authorList>
    </citation>
    <scope>NUCLEOTIDE SEQUENCE [LARGE SCALE GENOMIC DNA]</scope>
</reference>
<dbReference type="InterPro" id="IPR011006">
    <property type="entry name" value="CheY-like_superfamily"/>
</dbReference>
<sequence length="264" mass="29120">MGEAAAMDEEKLDKKSTKEWENRTALRVLLVEPDDSTRQIIAALLRKCNYRVAAVSDGLKAWETLKGRPNNIDLILTEVEVPSISGYALLNLIMEHDICRNIPVIMMSSEDSINIILKCMLEGAADFLIKPVRKNELRNLWQHVWRRQINVDVTSENNATSFHSRDNLASALRDKECRNSVSDSQGQSPILFGNASGLSNTRRDNKCGSTLDKSTSPGENMIKSGLEVATCLGACNSVVTTRSDEAQACASTSCSLQTLSQKVM</sequence>
<dbReference type="SUPFAM" id="SSF52172">
    <property type="entry name" value="CheY-like"/>
    <property type="match status" value="1"/>
</dbReference>
<keyword evidence="3" id="KW-0804">Transcription</keyword>